<keyword evidence="3" id="KW-0479">Metal-binding</keyword>
<dbReference type="Pfam" id="PF01546">
    <property type="entry name" value="Peptidase_M20"/>
    <property type="match status" value="1"/>
</dbReference>
<evidence type="ECO:0000256" key="1">
    <source>
        <dbReference type="ARBA" id="ARBA00001947"/>
    </source>
</evidence>
<evidence type="ECO:0000256" key="3">
    <source>
        <dbReference type="ARBA" id="ARBA00022723"/>
    </source>
</evidence>
<keyword evidence="4" id="KW-0378">Hydrolase</keyword>
<dbReference type="Gene3D" id="3.40.630.10">
    <property type="entry name" value="Zn peptidases"/>
    <property type="match status" value="1"/>
</dbReference>
<comment type="caution">
    <text evidence="7">The sequence shown here is derived from an EMBL/GenBank/DDBJ whole genome shotgun (WGS) entry which is preliminary data.</text>
</comment>
<evidence type="ECO:0000256" key="5">
    <source>
        <dbReference type="ARBA" id="ARBA00022833"/>
    </source>
</evidence>
<evidence type="ECO:0000256" key="4">
    <source>
        <dbReference type="ARBA" id="ARBA00022801"/>
    </source>
</evidence>
<reference evidence="7 8" key="1">
    <citation type="submission" date="2024-05" db="EMBL/GenBank/DDBJ databases">
        <title>Sinomonas sp. nov., isolated from a waste landfill.</title>
        <authorList>
            <person name="Zhao Y."/>
        </authorList>
    </citation>
    <scope>NUCLEOTIDE SEQUENCE [LARGE SCALE GENOMIC DNA]</scope>
    <source>
        <strain evidence="7 8">CCTCC AB2014300</strain>
    </source>
</reference>
<name>A0ABU9X113_9MICC</name>
<keyword evidence="8" id="KW-1185">Reference proteome</keyword>
<dbReference type="Proteomes" id="UP001422074">
    <property type="component" value="Unassembled WGS sequence"/>
</dbReference>
<dbReference type="InterPro" id="IPR002933">
    <property type="entry name" value="Peptidase_M20"/>
</dbReference>
<dbReference type="SUPFAM" id="SSF53187">
    <property type="entry name" value="Zn-dependent exopeptidases"/>
    <property type="match status" value="1"/>
</dbReference>
<dbReference type="SUPFAM" id="SSF55031">
    <property type="entry name" value="Bacterial exopeptidase dimerisation domain"/>
    <property type="match status" value="1"/>
</dbReference>
<protein>
    <submittedName>
        <fullName evidence="7">M20/M25/M40 family metallo-hydrolase</fullName>
    </submittedName>
</protein>
<sequence>MTESTAQNVSGAAQIRAEDEVVGICQDLIRFDTSNYGDNAGPGERAAAEYTAALLADAGLAPEIFEAAPGRASVVARMEGTDPSAPALVVHGHLDVVPAQKEDWSVDPFGAELRDGLIWGRGAVDMKDMDAMILSVVREMQRTGTRPRRDIVVAMFADEEAGGTYGARWAVDNRPELFEGAREAISEVGGFSAEIGGRRAYLLQTAEKGLAWLRLTAAGRAGHGSQTNADNAVTTLARAVANIGGHRWPIELTDTTRRFLDGVTELTGIEFDPDDPEVLLKELGTLARFVGATLQNTSNPTMLKAGYKENVIPGSAEARVDVRTLPGQDELVLAKLRELAGEGVEFSYVHHDVALETPFSGSLVDAMVASLEAEDPGATVLPYTLSGGTDNKSLSRLGITGYGFAPLQLPPELDFTGMFHGVDERVPAESLRFGTRVLRRLLTAY</sequence>
<dbReference type="InterPro" id="IPR011650">
    <property type="entry name" value="Peptidase_M20_dimer"/>
</dbReference>
<dbReference type="Gene3D" id="3.30.70.360">
    <property type="match status" value="1"/>
</dbReference>
<gene>
    <name evidence="7" type="ORF">ABCQ75_11370</name>
</gene>
<keyword evidence="5" id="KW-0862">Zinc</keyword>
<evidence type="ECO:0000313" key="7">
    <source>
        <dbReference type="EMBL" id="MEN2745137.1"/>
    </source>
</evidence>
<dbReference type="NCBIfam" id="NF005913">
    <property type="entry name" value="PRK07906.1"/>
    <property type="match status" value="1"/>
</dbReference>
<feature type="domain" description="Peptidase M20 dimerisation" evidence="6">
    <location>
        <begin position="205"/>
        <end position="339"/>
    </location>
</feature>
<organism evidence="7 8">
    <name type="scientific">Sinomonas halotolerans</name>
    <dbReference type="NCBI Taxonomy" id="1644133"/>
    <lineage>
        <taxon>Bacteria</taxon>
        <taxon>Bacillati</taxon>
        <taxon>Actinomycetota</taxon>
        <taxon>Actinomycetes</taxon>
        <taxon>Micrococcales</taxon>
        <taxon>Micrococcaceae</taxon>
        <taxon>Sinomonas</taxon>
    </lineage>
</organism>
<dbReference type="InterPro" id="IPR050072">
    <property type="entry name" value="Peptidase_M20A"/>
</dbReference>
<proteinExistence type="inferred from homology"/>
<dbReference type="RefSeq" id="WP_345885487.1">
    <property type="nucleotide sequence ID" value="NZ_JBDFRB010000009.1"/>
</dbReference>
<dbReference type="Gene3D" id="1.10.150.900">
    <property type="match status" value="1"/>
</dbReference>
<dbReference type="EMBL" id="JBDFRB010000009">
    <property type="protein sequence ID" value="MEN2745137.1"/>
    <property type="molecule type" value="Genomic_DNA"/>
</dbReference>
<dbReference type="InterPro" id="IPR036264">
    <property type="entry name" value="Bact_exopeptidase_dim_dom"/>
</dbReference>
<accession>A0ABU9X113</accession>
<dbReference type="Pfam" id="PF07687">
    <property type="entry name" value="M20_dimer"/>
    <property type="match status" value="1"/>
</dbReference>
<dbReference type="PANTHER" id="PTHR43808">
    <property type="entry name" value="ACETYLORNITHINE DEACETYLASE"/>
    <property type="match status" value="1"/>
</dbReference>
<evidence type="ECO:0000313" key="8">
    <source>
        <dbReference type="Proteomes" id="UP001422074"/>
    </source>
</evidence>
<comment type="similarity">
    <text evidence="2">Belongs to the peptidase M20A family.</text>
</comment>
<dbReference type="PIRSF" id="PIRSF036696">
    <property type="entry name" value="ACY-1"/>
    <property type="match status" value="1"/>
</dbReference>
<evidence type="ECO:0000256" key="2">
    <source>
        <dbReference type="ARBA" id="ARBA00006247"/>
    </source>
</evidence>
<dbReference type="PANTHER" id="PTHR43808:SF8">
    <property type="entry name" value="PEPTIDASE M20 DIMERISATION DOMAIN-CONTAINING PROTEIN"/>
    <property type="match status" value="1"/>
</dbReference>
<comment type="cofactor">
    <cofactor evidence="1">
        <name>Zn(2+)</name>
        <dbReference type="ChEBI" id="CHEBI:29105"/>
    </cofactor>
</comment>
<evidence type="ECO:0000259" key="6">
    <source>
        <dbReference type="Pfam" id="PF07687"/>
    </source>
</evidence>